<gene>
    <name evidence="2" type="ORF">UFOVP249_47</name>
</gene>
<dbReference type="EMBL" id="LR796268">
    <property type="protein sequence ID" value="CAB4132835.1"/>
    <property type="molecule type" value="Genomic_DNA"/>
</dbReference>
<proteinExistence type="predicted"/>
<name>A0A6J5LFI8_9CAUD</name>
<feature type="compositionally biased region" description="Basic and acidic residues" evidence="1">
    <location>
        <begin position="267"/>
        <end position="305"/>
    </location>
</feature>
<reference evidence="2" key="1">
    <citation type="submission" date="2020-04" db="EMBL/GenBank/DDBJ databases">
        <authorList>
            <person name="Chiriac C."/>
            <person name="Salcher M."/>
            <person name="Ghai R."/>
            <person name="Kavagutti S V."/>
        </authorList>
    </citation>
    <scope>NUCLEOTIDE SEQUENCE</scope>
</reference>
<feature type="region of interest" description="Disordered" evidence="1">
    <location>
        <begin position="267"/>
        <end position="318"/>
    </location>
</feature>
<accession>A0A6J5LFI8</accession>
<evidence type="ECO:0008006" key="3">
    <source>
        <dbReference type="Google" id="ProtNLM"/>
    </source>
</evidence>
<evidence type="ECO:0000256" key="1">
    <source>
        <dbReference type="SAM" id="MobiDB-lite"/>
    </source>
</evidence>
<protein>
    <recommendedName>
        <fullName evidence="3">Large polyvalent protein associated domain-containing protein</fullName>
    </recommendedName>
</protein>
<organism evidence="2">
    <name type="scientific">uncultured Caudovirales phage</name>
    <dbReference type="NCBI Taxonomy" id="2100421"/>
    <lineage>
        <taxon>Viruses</taxon>
        <taxon>Duplodnaviria</taxon>
        <taxon>Heunggongvirae</taxon>
        <taxon>Uroviricota</taxon>
        <taxon>Caudoviricetes</taxon>
        <taxon>Peduoviridae</taxon>
        <taxon>Maltschvirus</taxon>
        <taxon>Maltschvirus maltsch</taxon>
    </lineage>
</organism>
<evidence type="ECO:0000313" key="2">
    <source>
        <dbReference type="EMBL" id="CAB4132835.1"/>
    </source>
</evidence>
<sequence length="1340" mass="145942">MPVYEYGGQHFDLPDGLSNEQALSKIKSHLGEATTQPSVKDDMIKGLKEDVAKNEEYRQGIAEAGLSLGTGALGMLAGVPVAAIQKARTALSGGSTPFEKEYADAIQRMTYEPKTEAGQEVLGKAGEFINRNLIPIAPMLGLAVPKMGEGAAGMKARFAPKEVPKSAEIPEPVKTGVSTLKEELNAPEPVPQTPVAPQMTPMQSMAKELGGVEPFKAAEEFAPSPISKMAEQLPNFELESRGRLADEIAARRQAEMELEVKRQTSLDMGAAERARREAAPTGFKEFEQARDTADQQKRLQRDSELAQRAGAGEQGGLFEPHMNMHRAYEEMFAKDENGVRPLSPREFKETLDNLAKEPGKAFQMPEDISTAYKEYLNRTNEGQGDLFGAHEVLQSTSHKTWGELTSVERTKATKALKKIGPISENMVERMKALAENKDTGITQLRAGFTKEDLGKPYEALKGSPLAAIPGVGDRLRSVGNAMIESPAQAVELASKAADVSQNIAQRATNYFTKGGTYLKAKVNNPVVHYTVDSFLKADSLAKAEVTAKVHDTYLSALRDLSKAERTEAFELLNLADLNQKTLTQELMQKHGVSKKLQDFVKVHQIMMEDVLSKINEAREATGKKPITGREAYSAMSMSGDFRKVVYKTVDGEQQVVGVIGADSKSLGKSSLTALEKKVLEKDPTLSFGPLQDMTKTTRSAKGTPHEAFLDVLDTLGENNPHIAEFVQTLKDVAKDDPANYMGMHKHTMQKKGVFGMEGRKFWESPEANAEAFFENQVKYAESAYNWSHLAQAAKDVNEVIRHPDIVAKQDNAVRMSEEYMQNALGINPSRMGKAITDFANAAFGAVGLGPSVAKSVTGGARALANTWMLSLSPAFLGMQVIQAPTVMPAMTAFLRGRGAAPASTLLTQGLGHFAQAGMTLVKSALGKELSSVEQGALAYAKKHHVYATDMVEHANQISKGTGYYTTKLTQTPAAIVEQTTRAQVYLSLVHMMDEVGITPKEGLYEQAQRFTDMAMVNYSSIEKPAIYNSLGPIGSLAYNLKSFSHNEISRWSMYAREIPKTGNAVPLLTQMATTIALAGVMGLPFFSQFEDLYDVITKKLGKPRSLVLDVQEMSKIVGKNLGEHGAFALSNGAPSLLGVDLSSRLGLGDVLPSSAADAAFAGGGKLYEMGKATGRAMLSPSEENLKAAAINLAPPVAQGPLDVAWYQKNGLAHSKDPANLRPMARRTDADILFKKIGLTGIQESAQKQANYQQAQLDKAYTEYRTAAMRTIAQDLFRNRPIEPATIDKYFKTGQGDPQTFQRDLERLAIDQNMSPQETMLLKQSATQRIPQLQSLVRRTQ</sequence>